<dbReference type="OrthoDB" id="10564131at2759"/>
<sequence>MGRRANEIPEINKPPTKYQCLGMIETSESAEPPIRPIKSNTDTVDRRREDMFLSKPNEIAYAGITVTEAASKSTSFDLLDDDAGTMCLSTGSYKRALAHTFKVTAPIINTAPL</sequence>
<evidence type="ECO:0000313" key="2">
    <source>
        <dbReference type="Proteomes" id="UP000752696"/>
    </source>
</evidence>
<organism evidence="1 2">
    <name type="scientific">Heterotrigona itama</name>
    <dbReference type="NCBI Taxonomy" id="395501"/>
    <lineage>
        <taxon>Eukaryota</taxon>
        <taxon>Metazoa</taxon>
        <taxon>Ecdysozoa</taxon>
        <taxon>Arthropoda</taxon>
        <taxon>Hexapoda</taxon>
        <taxon>Insecta</taxon>
        <taxon>Pterygota</taxon>
        <taxon>Neoptera</taxon>
        <taxon>Endopterygota</taxon>
        <taxon>Hymenoptera</taxon>
        <taxon>Apocrita</taxon>
        <taxon>Aculeata</taxon>
        <taxon>Apoidea</taxon>
        <taxon>Anthophila</taxon>
        <taxon>Apidae</taxon>
        <taxon>Heterotrigona</taxon>
    </lineage>
</organism>
<protein>
    <submittedName>
        <fullName evidence="1">Uncharacterized protein</fullName>
    </submittedName>
</protein>
<evidence type="ECO:0000313" key="1">
    <source>
        <dbReference type="EMBL" id="CAD1472417.1"/>
    </source>
</evidence>
<reference evidence="1" key="1">
    <citation type="submission" date="2020-07" db="EMBL/GenBank/DDBJ databases">
        <authorList>
            <person name="Nazaruddin N."/>
        </authorList>
    </citation>
    <scope>NUCLEOTIDE SEQUENCE</scope>
</reference>
<dbReference type="AlphaFoldDB" id="A0A6V7H0F3"/>
<proteinExistence type="predicted"/>
<keyword evidence="2" id="KW-1185">Reference proteome</keyword>
<gene>
    <name evidence="1" type="ORF">MHI_LOCUS297124</name>
</gene>
<dbReference type="Proteomes" id="UP000752696">
    <property type="component" value="Unassembled WGS sequence"/>
</dbReference>
<accession>A0A6V7H0F3</accession>
<feature type="non-terminal residue" evidence="1">
    <location>
        <position position="113"/>
    </location>
</feature>
<comment type="caution">
    <text evidence="1">The sequence shown here is derived from an EMBL/GenBank/DDBJ whole genome shotgun (WGS) entry which is preliminary data.</text>
</comment>
<name>A0A6V7H0F3_9HYME</name>
<dbReference type="EMBL" id="CAJDYZ010005326">
    <property type="protein sequence ID" value="CAD1472417.1"/>
    <property type="molecule type" value="Genomic_DNA"/>
</dbReference>